<evidence type="ECO:0000256" key="10">
    <source>
        <dbReference type="ARBA" id="ARBA00023098"/>
    </source>
</evidence>
<dbReference type="GO" id="GO:0006629">
    <property type="term" value="P:lipid metabolic process"/>
    <property type="evidence" value="ECO:0007669"/>
    <property type="project" value="UniProtKB-KW"/>
</dbReference>
<organism evidence="14 15">
    <name type="scientific">Dillenia turbinata</name>
    <dbReference type="NCBI Taxonomy" id="194707"/>
    <lineage>
        <taxon>Eukaryota</taxon>
        <taxon>Viridiplantae</taxon>
        <taxon>Streptophyta</taxon>
        <taxon>Embryophyta</taxon>
        <taxon>Tracheophyta</taxon>
        <taxon>Spermatophyta</taxon>
        <taxon>Magnoliopsida</taxon>
        <taxon>eudicotyledons</taxon>
        <taxon>Gunneridae</taxon>
        <taxon>Pentapetalae</taxon>
        <taxon>Dilleniales</taxon>
        <taxon>Dilleniaceae</taxon>
        <taxon>Dillenia</taxon>
    </lineage>
</organism>
<keyword evidence="5 12" id="KW-0812">Transmembrane</keyword>
<evidence type="ECO:0000256" key="5">
    <source>
        <dbReference type="ARBA" id="ARBA00022692"/>
    </source>
</evidence>
<feature type="transmembrane region" description="Helical" evidence="12">
    <location>
        <begin position="110"/>
        <end position="130"/>
    </location>
</feature>
<proteinExistence type="inferred from homology"/>
<name>A0AAN8UZL5_9MAGN</name>
<comment type="subcellular location">
    <subcellularLocation>
        <location evidence="1">Membrane</location>
        <topology evidence="1">Multi-pass membrane protein</topology>
    </subcellularLocation>
</comment>
<dbReference type="Proteomes" id="UP001370490">
    <property type="component" value="Unassembled WGS sequence"/>
</dbReference>
<keyword evidence="11 12" id="KW-0472">Membrane</keyword>
<dbReference type="PANTHER" id="PTHR19353:SF30">
    <property type="entry name" value="DELTA 8-(E)-SPHINGOLIPID DESATURASE"/>
    <property type="match status" value="1"/>
</dbReference>
<keyword evidence="8" id="KW-0560">Oxidoreductase</keyword>
<evidence type="ECO:0000256" key="1">
    <source>
        <dbReference type="ARBA" id="ARBA00004141"/>
    </source>
</evidence>
<evidence type="ECO:0000256" key="8">
    <source>
        <dbReference type="ARBA" id="ARBA00023002"/>
    </source>
</evidence>
<sequence>MGEFNKCITAEELKAHNKHSDLWISIQGKIYNVTDWAKTHPGGDVPLLNLAGQDVTDAFLAYHPGTAWQYLDNFFTGYYLKDYKVSQASKDYRKLLSEFSKMGLFEKKGYNFPISIFAIVVMLLVIFYGVLCCDSLWVHLFCGGLVGFTWIQSGWIGHDSGHYKVVNNPRLNRIVQILTGNCLSGISIGWWKWNHNAHHMACNSLDFDPDLQHMPFFVVSSAFFKSLTSHFYQRKMTFDSVCRILVSYQHWTFYPVMCFGRVNLFAQSFLLLLSKRRVPNRVQELSGLLVFWVWYPLLVSCLPNWGERIMFVVASFVVTGIQHIQFCLNHFSSSVYVGHPTGNDWFEKQTNGTLDILCSSWMDWFHGGLQFQIEHHLFPRLPRCQLRKISPFVKELCKKHKLPYNSASFWMANVMTLGTLKAAALQARDLSSPVPRNLFVELAHFHYGTCDKQFKLLLSRLLILSSSGLFQNCIESCGRPLIEYWFPALLLQLISWIFCIIPLLIINQHAYATPQSLLQFDGRDPTSKHIDGTAWSYEDHACWKLDIDLVCLKTKEKTSKRQFTLLIRKTEKFEKGLNYVS</sequence>
<comment type="pathway">
    <text evidence="2">Lipid metabolism.</text>
</comment>
<keyword evidence="15" id="KW-1185">Reference proteome</keyword>
<evidence type="ECO:0000313" key="14">
    <source>
        <dbReference type="EMBL" id="KAK6925898.1"/>
    </source>
</evidence>
<dbReference type="AlphaFoldDB" id="A0AAN8UZL5"/>
<dbReference type="InterPro" id="IPR012171">
    <property type="entry name" value="Fatty_acid_desaturase"/>
</dbReference>
<keyword evidence="9" id="KW-0408">Iron</keyword>
<dbReference type="InterPro" id="IPR005804">
    <property type="entry name" value="FA_desaturase_dom"/>
</dbReference>
<evidence type="ECO:0000256" key="11">
    <source>
        <dbReference type="ARBA" id="ARBA00023136"/>
    </source>
</evidence>
<dbReference type="PANTHER" id="PTHR19353">
    <property type="entry name" value="FATTY ACID DESATURASE 2"/>
    <property type="match status" value="1"/>
</dbReference>
<evidence type="ECO:0000256" key="7">
    <source>
        <dbReference type="ARBA" id="ARBA00022989"/>
    </source>
</evidence>
<gene>
    <name evidence="14" type="ORF">RJ641_007617</name>
</gene>
<feature type="domain" description="Cytochrome b5 heme-binding" evidence="13">
    <location>
        <begin position="5"/>
        <end position="80"/>
    </location>
</feature>
<evidence type="ECO:0000256" key="3">
    <source>
        <dbReference type="ARBA" id="ARBA00009295"/>
    </source>
</evidence>
<dbReference type="GO" id="GO:0016020">
    <property type="term" value="C:membrane"/>
    <property type="evidence" value="ECO:0007669"/>
    <property type="project" value="UniProtKB-SubCell"/>
</dbReference>
<evidence type="ECO:0000256" key="12">
    <source>
        <dbReference type="SAM" id="Phobius"/>
    </source>
</evidence>
<evidence type="ECO:0000313" key="15">
    <source>
        <dbReference type="Proteomes" id="UP001370490"/>
    </source>
</evidence>
<reference evidence="14 15" key="1">
    <citation type="submission" date="2023-12" db="EMBL/GenBank/DDBJ databases">
        <title>A high-quality genome assembly for Dillenia turbinata (Dilleniales).</title>
        <authorList>
            <person name="Chanderbali A."/>
        </authorList>
    </citation>
    <scope>NUCLEOTIDE SEQUENCE [LARGE SCALE GENOMIC DNA]</scope>
    <source>
        <strain evidence="14">LSX21</strain>
        <tissue evidence="14">Leaf</tissue>
    </source>
</reference>
<comment type="caution">
    <text evidence="14">The sequence shown here is derived from an EMBL/GenBank/DDBJ whole genome shotgun (WGS) entry which is preliminary data.</text>
</comment>
<dbReference type="Pfam" id="PF00487">
    <property type="entry name" value="FA_desaturase"/>
    <property type="match status" value="1"/>
</dbReference>
<dbReference type="Gene3D" id="3.10.120.10">
    <property type="entry name" value="Cytochrome b5-like heme/steroid binding domain"/>
    <property type="match status" value="1"/>
</dbReference>
<feature type="transmembrane region" description="Helical" evidence="12">
    <location>
        <begin position="484"/>
        <end position="506"/>
    </location>
</feature>
<dbReference type="InterPro" id="IPR036400">
    <property type="entry name" value="Cyt_B5-like_heme/steroid_sf"/>
</dbReference>
<feature type="transmembrane region" description="Helical" evidence="12">
    <location>
        <begin position="136"/>
        <end position="153"/>
    </location>
</feature>
<dbReference type="InterPro" id="IPR001199">
    <property type="entry name" value="Cyt_B5-like_heme/steroid-bd"/>
</dbReference>
<feature type="transmembrane region" description="Helical" evidence="12">
    <location>
        <begin position="253"/>
        <end position="273"/>
    </location>
</feature>
<feature type="transmembrane region" description="Helical" evidence="12">
    <location>
        <begin position="285"/>
        <end position="302"/>
    </location>
</feature>
<evidence type="ECO:0000256" key="9">
    <source>
        <dbReference type="ARBA" id="ARBA00023004"/>
    </source>
</evidence>
<evidence type="ECO:0000256" key="4">
    <source>
        <dbReference type="ARBA" id="ARBA00022617"/>
    </source>
</evidence>
<evidence type="ECO:0000259" key="13">
    <source>
        <dbReference type="PROSITE" id="PS50255"/>
    </source>
</evidence>
<comment type="similarity">
    <text evidence="3">Belongs to the fatty acid desaturase type 1 family.</text>
</comment>
<protein>
    <submittedName>
        <fullName evidence="14">Cytochrome b5-like heme/steroid binding domain</fullName>
    </submittedName>
</protein>
<dbReference type="Pfam" id="PF00173">
    <property type="entry name" value="Cyt-b5"/>
    <property type="match status" value="1"/>
</dbReference>
<dbReference type="CDD" id="cd03506">
    <property type="entry name" value="Delta6-FADS-like"/>
    <property type="match status" value="1"/>
</dbReference>
<keyword evidence="6" id="KW-0479">Metal-binding</keyword>
<keyword evidence="10" id="KW-0443">Lipid metabolism</keyword>
<keyword evidence="7 12" id="KW-1133">Transmembrane helix</keyword>
<keyword evidence="4" id="KW-0349">Heme</keyword>
<dbReference type="GO" id="GO:0046872">
    <property type="term" value="F:metal ion binding"/>
    <property type="evidence" value="ECO:0007669"/>
    <property type="project" value="UniProtKB-KW"/>
</dbReference>
<evidence type="ECO:0000256" key="2">
    <source>
        <dbReference type="ARBA" id="ARBA00005189"/>
    </source>
</evidence>
<dbReference type="SMART" id="SM01117">
    <property type="entry name" value="Cyt-b5"/>
    <property type="match status" value="1"/>
</dbReference>
<evidence type="ECO:0000256" key="6">
    <source>
        <dbReference type="ARBA" id="ARBA00022723"/>
    </source>
</evidence>
<accession>A0AAN8UZL5</accession>
<dbReference type="PROSITE" id="PS50255">
    <property type="entry name" value="CYTOCHROME_B5_2"/>
    <property type="match status" value="1"/>
</dbReference>
<dbReference type="GO" id="GO:0016717">
    <property type="term" value="F:oxidoreductase activity, acting on paired donors, with oxidation of a pair of donors resulting in the reduction of molecular oxygen to two molecules of water"/>
    <property type="evidence" value="ECO:0007669"/>
    <property type="project" value="UniProtKB-ARBA"/>
</dbReference>
<dbReference type="EMBL" id="JBAMMX010000015">
    <property type="protein sequence ID" value="KAK6925898.1"/>
    <property type="molecule type" value="Genomic_DNA"/>
</dbReference>
<feature type="transmembrane region" description="Helical" evidence="12">
    <location>
        <begin position="174"/>
        <end position="193"/>
    </location>
</feature>
<dbReference type="SUPFAM" id="SSF55856">
    <property type="entry name" value="Cytochrome b5-like heme/steroid binding domain"/>
    <property type="match status" value="1"/>
</dbReference>